<accession>A0ABZ2LXZ8</accession>
<dbReference type="InterPro" id="IPR006311">
    <property type="entry name" value="TAT_signal"/>
</dbReference>
<reference evidence="1 2" key="1">
    <citation type="submission" date="2021-12" db="EMBL/GenBank/DDBJ databases">
        <title>Discovery of the Pendulisporaceae a myxobacterial family with distinct sporulation behavior and unique specialized metabolism.</title>
        <authorList>
            <person name="Garcia R."/>
            <person name="Popoff A."/>
            <person name="Bader C.D."/>
            <person name="Loehr J."/>
            <person name="Walesch S."/>
            <person name="Walt C."/>
            <person name="Boldt J."/>
            <person name="Bunk B."/>
            <person name="Haeckl F.J.F.P.J."/>
            <person name="Gunesch A.P."/>
            <person name="Birkelbach J."/>
            <person name="Nuebel U."/>
            <person name="Pietschmann T."/>
            <person name="Bach T."/>
            <person name="Mueller R."/>
        </authorList>
    </citation>
    <scope>NUCLEOTIDE SEQUENCE [LARGE SCALE GENOMIC DNA]</scope>
    <source>
        <strain evidence="1 2">MSr11954</strain>
    </source>
</reference>
<sequence>MMNTSRRSLLAQGLFGAGWLGLRALATGLPASFLLRAESARADEYAEPECAEAGQARFLVLSVSGDGDPINANAPGTYLDPGVIHPDPALAPKMAPTPFKLGQVETTAAQPWSTLPEWVRARTCFFHMATMTTIHPDIPKVLALMGATQGGEMLPSLLSRYLRSCLGTIQAAPASLVGATRPEYITFDGNVIPNMNPVALRDVLIHPQGALAQLTALRDKSMDKLHARLKAKGSASQRAFVDGLARSRNETRAISDKLVSDLTQVKDNDVAGQIIGAVVLIAMNVTPVVVIRIPFGEDNHADFNLLKESEQTISGVSHIATLMSTLQSYGLEDRVTFATLNVFGRTLKQLGAKGRNHWADHHVSVMIGKSIRAGVVGGIAPGSSQDYTAIPIGDVPVHETLGAFGKTLARAVGVPQQVLDASIGKGKVVASALA</sequence>
<name>A0ABZ2LXZ8_9BACT</name>
<dbReference type="Proteomes" id="UP001370348">
    <property type="component" value="Chromosome"/>
</dbReference>
<dbReference type="InterPro" id="IPR010869">
    <property type="entry name" value="DUF1501"/>
</dbReference>
<gene>
    <name evidence="1" type="ORF">LZC94_00720</name>
</gene>
<dbReference type="RefSeq" id="WP_394825435.1">
    <property type="nucleotide sequence ID" value="NZ_CP089984.1"/>
</dbReference>
<dbReference type="Pfam" id="PF07394">
    <property type="entry name" value="DUF1501"/>
    <property type="match status" value="1"/>
</dbReference>
<dbReference type="EMBL" id="CP089984">
    <property type="protein sequence ID" value="WXB15801.1"/>
    <property type="molecule type" value="Genomic_DNA"/>
</dbReference>
<evidence type="ECO:0000313" key="1">
    <source>
        <dbReference type="EMBL" id="WXB15801.1"/>
    </source>
</evidence>
<protein>
    <submittedName>
        <fullName evidence="1">DUF1501 domain-containing protein</fullName>
    </submittedName>
</protein>
<dbReference type="PROSITE" id="PS51318">
    <property type="entry name" value="TAT"/>
    <property type="match status" value="1"/>
</dbReference>
<organism evidence="1 2">
    <name type="scientific">Pendulispora albinea</name>
    <dbReference type="NCBI Taxonomy" id="2741071"/>
    <lineage>
        <taxon>Bacteria</taxon>
        <taxon>Pseudomonadati</taxon>
        <taxon>Myxococcota</taxon>
        <taxon>Myxococcia</taxon>
        <taxon>Myxococcales</taxon>
        <taxon>Sorangiineae</taxon>
        <taxon>Pendulisporaceae</taxon>
        <taxon>Pendulispora</taxon>
    </lineage>
</organism>
<keyword evidence="2" id="KW-1185">Reference proteome</keyword>
<proteinExistence type="predicted"/>
<evidence type="ECO:0000313" key="2">
    <source>
        <dbReference type="Proteomes" id="UP001370348"/>
    </source>
</evidence>